<name>A0A438M769_9ACTN</name>
<dbReference type="Pfam" id="PF01494">
    <property type="entry name" value="FAD_binding_3"/>
    <property type="match status" value="1"/>
</dbReference>
<dbReference type="InterPro" id="IPR050631">
    <property type="entry name" value="PheA/TfdB_FAD_monoxygenase"/>
</dbReference>
<dbReference type="PANTHER" id="PTHR43476:SF4">
    <property type="entry name" value="BLR0106 PROTEIN"/>
    <property type="match status" value="1"/>
</dbReference>
<dbReference type="PANTHER" id="PTHR43476">
    <property type="entry name" value="3-(3-HYDROXY-PHENYL)PROPIONATE/3-HYDROXYCINNAMIC ACID HYDROXYLASE"/>
    <property type="match status" value="1"/>
</dbReference>
<dbReference type="InterPro" id="IPR036188">
    <property type="entry name" value="FAD/NAD-bd_sf"/>
</dbReference>
<feature type="domain" description="FAD-binding" evidence="3">
    <location>
        <begin position="113"/>
        <end position="319"/>
    </location>
</feature>
<proteinExistence type="predicted"/>
<evidence type="ECO:0000313" key="5">
    <source>
        <dbReference type="Proteomes" id="UP000284824"/>
    </source>
</evidence>
<accession>A0A438M769</accession>
<dbReference type="InterPro" id="IPR002938">
    <property type="entry name" value="FAD-bd"/>
</dbReference>
<protein>
    <submittedName>
        <fullName evidence="4">2-polyprenyl-6-methoxyphenol hydroxylase-like FAD-dependent oxidoreductase</fullName>
    </submittedName>
</protein>
<dbReference type="GO" id="GO:0071949">
    <property type="term" value="F:FAD binding"/>
    <property type="evidence" value="ECO:0007669"/>
    <property type="project" value="InterPro"/>
</dbReference>
<dbReference type="Proteomes" id="UP000284824">
    <property type="component" value="Unassembled WGS sequence"/>
</dbReference>
<evidence type="ECO:0000259" key="3">
    <source>
        <dbReference type="Pfam" id="PF01494"/>
    </source>
</evidence>
<comment type="caution">
    <text evidence="4">The sequence shown here is derived from an EMBL/GenBank/DDBJ whole genome shotgun (WGS) entry which is preliminary data.</text>
</comment>
<evidence type="ECO:0000313" key="4">
    <source>
        <dbReference type="EMBL" id="RVX41571.1"/>
    </source>
</evidence>
<dbReference type="SUPFAM" id="SSF51905">
    <property type="entry name" value="FAD/NAD(P)-binding domain"/>
    <property type="match status" value="1"/>
</dbReference>
<evidence type="ECO:0000256" key="2">
    <source>
        <dbReference type="ARBA" id="ARBA00023027"/>
    </source>
</evidence>
<keyword evidence="2" id="KW-0520">NAD</keyword>
<dbReference type="OrthoDB" id="3169239at2"/>
<dbReference type="Gene3D" id="3.50.50.60">
    <property type="entry name" value="FAD/NAD(P)-binding domain"/>
    <property type="match status" value="1"/>
</dbReference>
<gene>
    <name evidence="4" type="ORF">EDD27_4124</name>
</gene>
<keyword evidence="5" id="KW-1185">Reference proteome</keyword>
<reference evidence="4 5" key="1">
    <citation type="submission" date="2019-01" db="EMBL/GenBank/DDBJ databases">
        <title>Sequencing the genomes of 1000 actinobacteria strains.</title>
        <authorList>
            <person name="Klenk H.-P."/>
        </authorList>
    </citation>
    <scope>NUCLEOTIDE SEQUENCE [LARGE SCALE GENOMIC DNA]</scope>
    <source>
        <strain evidence="4 5">DSM 43925</strain>
    </source>
</reference>
<organism evidence="4 5">
    <name type="scientific">Nonomuraea polychroma</name>
    <dbReference type="NCBI Taxonomy" id="46176"/>
    <lineage>
        <taxon>Bacteria</taxon>
        <taxon>Bacillati</taxon>
        <taxon>Actinomycetota</taxon>
        <taxon>Actinomycetes</taxon>
        <taxon>Streptosporangiales</taxon>
        <taxon>Streptosporangiaceae</taxon>
        <taxon>Nonomuraea</taxon>
    </lineage>
</organism>
<dbReference type="PRINTS" id="PR00420">
    <property type="entry name" value="RNGMNOXGNASE"/>
</dbReference>
<dbReference type="AlphaFoldDB" id="A0A438M769"/>
<sequence length="393" mass="44024">MKVGCVGGGPASLYFAVLMKRADPSHDITVYERYPEGSTYGWGVTYWEELYDNLHAADPESARAIGDDSVRWDTWVAHVHDRPPCLVEHWDSGFGVSRSRLLAILADRARSLGVRIEYEREITSEEQLAGADLIVAGDGVNSALRERHADRFGTKVTVGRNVYLWLGTTKVFDSFTFAFADTPHGWIWCYGYRYSKERSTCVIECSPETWAGLGFDQANEADSLALLEKLFADVLDGHSLVGQDNAGESARWLNFRTLTNERWHHGNLVLVGDAAHTTHYSVGAGTALALGDAAFLVHALHAKPRLEPALEFYERERQAGIRPTQKAARNSARWYESLPRYVNLPSEQLLALLAQRHSALLPHVPPRLYYRFDQALGHAAWLWSKITSRGTPE</sequence>
<dbReference type="GO" id="GO:0016491">
    <property type="term" value="F:oxidoreductase activity"/>
    <property type="evidence" value="ECO:0007669"/>
    <property type="project" value="UniProtKB-KW"/>
</dbReference>
<dbReference type="EMBL" id="SAUN01000001">
    <property type="protein sequence ID" value="RVX41571.1"/>
    <property type="molecule type" value="Genomic_DNA"/>
</dbReference>
<evidence type="ECO:0000256" key="1">
    <source>
        <dbReference type="ARBA" id="ARBA00023002"/>
    </source>
</evidence>
<dbReference type="Gene3D" id="3.30.9.20">
    <property type="match status" value="1"/>
</dbReference>
<keyword evidence="1" id="KW-0560">Oxidoreductase</keyword>